<dbReference type="InterPro" id="IPR036513">
    <property type="entry name" value="STAS_dom_sf"/>
</dbReference>
<organism evidence="3 4">
    <name type="scientific">Herpetosiphon gulosus</name>
    <dbReference type="NCBI Taxonomy" id="1973496"/>
    <lineage>
        <taxon>Bacteria</taxon>
        <taxon>Bacillati</taxon>
        <taxon>Chloroflexota</taxon>
        <taxon>Chloroflexia</taxon>
        <taxon>Herpetosiphonales</taxon>
        <taxon>Herpetosiphonaceae</taxon>
        <taxon>Herpetosiphon</taxon>
    </lineage>
</organism>
<dbReference type="RefSeq" id="WP_345720872.1">
    <property type="nucleotide sequence ID" value="NZ_BAABRU010000003.1"/>
</dbReference>
<dbReference type="InterPro" id="IPR002645">
    <property type="entry name" value="STAS_dom"/>
</dbReference>
<evidence type="ECO:0000259" key="2">
    <source>
        <dbReference type="PROSITE" id="PS50801"/>
    </source>
</evidence>
<feature type="transmembrane region" description="Helical" evidence="1">
    <location>
        <begin position="155"/>
        <end position="172"/>
    </location>
</feature>
<comment type="caution">
    <text evidence="3">The sequence shown here is derived from an EMBL/GenBank/DDBJ whole genome shotgun (WGS) entry which is preliminary data.</text>
</comment>
<proteinExistence type="predicted"/>
<evidence type="ECO:0000313" key="3">
    <source>
        <dbReference type="EMBL" id="GAA5527227.1"/>
    </source>
</evidence>
<feature type="transmembrane region" description="Helical" evidence="1">
    <location>
        <begin position="51"/>
        <end position="71"/>
    </location>
</feature>
<dbReference type="EMBL" id="BAABRU010000003">
    <property type="protein sequence ID" value="GAA5527227.1"/>
    <property type="molecule type" value="Genomic_DNA"/>
</dbReference>
<dbReference type="Pfam" id="PF01740">
    <property type="entry name" value="STAS"/>
    <property type="match status" value="1"/>
</dbReference>
<name>A0ABP9WVM0_9CHLR</name>
<reference evidence="3 4" key="1">
    <citation type="submission" date="2024-02" db="EMBL/GenBank/DDBJ databases">
        <title>Herpetosiphon gulosus NBRC 112829.</title>
        <authorList>
            <person name="Ichikawa N."/>
            <person name="Katano-Makiyama Y."/>
            <person name="Hidaka K."/>
        </authorList>
    </citation>
    <scope>NUCLEOTIDE SEQUENCE [LARGE SCALE GENOMIC DNA]</scope>
    <source>
        <strain evidence="3 4">NBRC 112829</strain>
    </source>
</reference>
<dbReference type="Gene3D" id="3.30.750.24">
    <property type="entry name" value="STAS domain"/>
    <property type="match status" value="1"/>
</dbReference>
<dbReference type="Proteomes" id="UP001428290">
    <property type="component" value="Unassembled WGS sequence"/>
</dbReference>
<dbReference type="PANTHER" id="PTHR33745">
    <property type="entry name" value="RSBT ANTAGONIST PROTEIN RSBS-RELATED"/>
    <property type="match status" value="1"/>
</dbReference>
<feature type="transmembrane region" description="Helical" evidence="1">
    <location>
        <begin position="20"/>
        <end position="39"/>
    </location>
</feature>
<dbReference type="PANTHER" id="PTHR33745:SF1">
    <property type="entry name" value="RSBT ANTAGONIST PROTEIN RSBS"/>
    <property type="match status" value="1"/>
</dbReference>
<feature type="domain" description="STAS" evidence="2">
    <location>
        <begin position="225"/>
        <end position="336"/>
    </location>
</feature>
<gene>
    <name evidence="3" type="ORF">Hgul01_01011</name>
</gene>
<sequence>MADRQIALWNEEREQRKRALQRILITGSSFIFLLILYYVFGVDLSVGRNQLALGCLVGVLVAAAISGWLVSIDQPEWATHAMFIPYMLIILVVATPVGVTSRGMYGLFIPIVAAALLLPARWSLIYAAFAVVVFVSTDLLSPQPFSLNTTILNTLFASGCFGTAAATTSFTARRLRQLLKTSIDHGKELERNQSVLEERVQKRTLYLEKALDELQRSSETIRQMSVPVLPIAERVLVLPLVGSIDLSRAALLSDELLNTIYQRRPHTILIDLTGLTTIDQAVAESLVQTLSAVRLLGTEPIVVGLRSETVQALLDTGIDISHIRTFRDVQSGLGYATSKISY</sequence>
<feature type="transmembrane region" description="Helical" evidence="1">
    <location>
        <begin position="77"/>
        <end position="99"/>
    </location>
</feature>
<accession>A0ABP9WVM0</accession>
<protein>
    <recommendedName>
        <fullName evidence="2">STAS domain-containing protein</fullName>
    </recommendedName>
</protein>
<evidence type="ECO:0000313" key="4">
    <source>
        <dbReference type="Proteomes" id="UP001428290"/>
    </source>
</evidence>
<dbReference type="PROSITE" id="PS50801">
    <property type="entry name" value="STAS"/>
    <property type="match status" value="1"/>
</dbReference>
<evidence type="ECO:0000256" key="1">
    <source>
        <dbReference type="SAM" id="Phobius"/>
    </source>
</evidence>
<dbReference type="SUPFAM" id="SSF52091">
    <property type="entry name" value="SpoIIaa-like"/>
    <property type="match status" value="1"/>
</dbReference>
<keyword evidence="1" id="KW-0472">Membrane</keyword>
<keyword evidence="1" id="KW-0812">Transmembrane</keyword>
<feature type="transmembrane region" description="Helical" evidence="1">
    <location>
        <begin position="111"/>
        <end position="135"/>
    </location>
</feature>
<keyword evidence="1" id="KW-1133">Transmembrane helix</keyword>
<dbReference type="InterPro" id="IPR051932">
    <property type="entry name" value="Bact_StressResp_Reg"/>
</dbReference>
<dbReference type="CDD" id="cd07041">
    <property type="entry name" value="STAS_RsbR_RsbS_like"/>
    <property type="match status" value="1"/>
</dbReference>
<dbReference type="Pfam" id="PF25323">
    <property type="entry name" value="6TM_PilS"/>
    <property type="match status" value="1"/>
</dbReference>
<keyword evidence="4" id="KW-1185">Reference proteome</keyword>